<feature type="transmembrane region" description="Helical" evidence="8">
    <location>
        <begin position="302"/>
        <end position="322"/>
    </location>
</feature>
<feature type="transmembrane region" description="Helical" evidence="8">
    <location>
        <begin position="468"/>
        <end position="487"/>
    </location>
</feature>
<dbReference type="RefSeq" id="WP_004833795.1">
    <property type="nucleotide sequence ID" value="NZ_AEXM01000001.1"/>
</dbReference>
<keyword evidence="8 9" id="KW-0813">Transport</keyword>
<feature type="transmembrane region" description="Helical" evidence="8">
    <location>
        <begin position="83"/>
        <end position="102"/>
    </location>
</feature>
<evidence type="ECO:0000256" key="2">
    <source>
        <dbReference type="ARBA" id="ARBA00022475"/>
    </source>
</evidence>
<feature type="transmembrane region" description="Helical" evidence="8">
    <location>
        <begin position="436"/>
        <end position="456"/>
    </location>
</feature>
<dbReference type="EMBL" id="AEXM01000001">
    <property type="protein sequence ID" value="EGC82949.1"/>
    <property type="molecule type" value="Genomic_DNA"/>
</dbReference>
<dbReference type="CDD" id="cd13123">
    <property type="entry name" value="MATE_MurJ_like"/>
    <property type="match status" value="1"/>
</dbReference>
<feature type="transmembrane region" description="Helical" evidence="8">
    <location>
        <begin position="7"/>
        <end position="32"/>
    </location>
</feature>
<protein>
    <recommendedName>
        <fullName evidence="8">Probable lipid II flippase MurJ</fullName>
    </recommendedName>
</protein>
<evidence type="ECO:0000256" key="4">
    <source>
        <dbReference type="ARBA" id="ARBA00022960"/>
    </source>
</evidence>
<dbReference type="PANTHER" id="PTHR47019:SF1">
    <property type="entry name" value="LIPID II FLIPPASE MURJ"/>
    <property type="match status" value="1"/>
</dbReference>
<evidence type="ECO:0000256" key="8">
    <source>
        <dbReference type="HAMAP-Rule" id="MF_02078"/>
    </source>
</evidence>
<evidence type="ECO:0000256" key="9">
    <source>
        <dbReference type="PIRNR" id="PIRNR002869"/>
    </source>
</evidence>
<comment type="pathway">
    <text evidence="8">Cell wall biogenesis; peptidoglycan biosynthesis.</text>
</comment>
<accession>F0GT90</accession>
<dbReference type="GO" id="GO:0034204">
    <property type="term" value="P:lipid translocation"/>
    <property type="evidence" value="ECO:0007669"/>
    <property type="project" value="TreeGrafter"/>
</dbReference>
<dbReference type="InterPro" id="IPR004268">
    <property type="entry name" value="MurJ"/>
</dbReference>
<keyword evidence="6 8" id="KW-1133">Transmembrane helix</keyword>
<sequence>MGQTTIILMIITILSKIFGFVRESVMAAFIGAGDLKSIYTTAMTIPLIMTGIVVTGLKSAYIPVYNKVRNEKGEDQANSFTSNLINILLVYGAISTILIIIFSKPLSLIFSPDLRGDSLRLATNFTRILSPVILVILVSSVIGGYLNIKGNFVDPAAVGIIYNIIIVCSILFANKKNNPYYLILGTFLAMVLQYIRFPFSSKKLGFKYKKVFDIKDQNVRYLLAILLPIMISSAANQISLIFDNSMASALFGVASVSKIFYAKTMLNFITGVVTMSVATVSFPEIAKLGQENNINGMKKSTIRAIIFSMILVLPFTFGMMTFSNPIIKLAFERNAFTPDDTFIVAGLLVSYAPSIIFDAFNRILTNSFYSVGNSKTPVMIVVIQQSINIALNFILSKIFGLYGLAYATSISSIIATLMMTLSFIRKFGSFQIKENLISLLKILLSSVVMVILADILYNNIIVRIPETLSLIISVGFGGLLYFAIISFTKVPEFERLLTSIKNKIKKNN</sequence>
<dbReference type="Pfam" id="PF03023">
    <property type="entry name" value="MurJ"/>
    <property type="match status" value="1"/>
</dbReference>
<feature type="transmembrane region" description="Helical" evidence="8">
    <location>
        <begin position="342"/>
        <end position="364"/>
    </location>
</feature>
<keyword evidence="7 8" id="KW-0472">Membrane</keyword>
<feature type="transmembrane region" description="Helical" evidence="8">
    <location>
        <begin position="128"/>
        <end position="148"/>
    </location>
</feature>
<feature type="transmembrane region" description="Helical" evidence="8">
    <location>
        <begin position="179"/>
        <end position="199"/>
    </location>
</feature>
<dbReference type="PANTHER" id="PTHR47019">
    <property type="entry name" value="LIPID II FLIPPASE MURJ"/>
    <property type="match status" value="1"/>
</dbReference>
<dbReference type="GO" id="GO:0008360">
    <property type="term" value="P:regulation of cell shape"/>
    <property type="evidence" value="ECO:0007669"/>
    <property type="project" value="UniProtKB-UniRule"/>
</dbReference>
<dbReference type="AlphaFoldDB" id="F0GT90"/>
<dbReference type="PATRIC" id="fig|879305.3.peg.21"/>
<dbReference type="Proteomes" id="UP000005286">
    <property type="component" value="Unassembled WGS sequence"/>
</dbReference>
<evidence type="ECO:0000256" key="5">
    <source>
        <dbReference type="ARBA" id="ARBA00022984"/>
    </source>
</evidence>
<keyword evidence="11" id="KW-1185">Reference proteome</keyword>
<keyword evidence="4 8" id="KW-0133">Cell shape</keyword>
<gene>
    <name evidence="10" type="primary">mviN</name>
    <name evidence="8" type="synonym">murJ</name>
    <name evidence="10" type="ORF">HMPREF9290_1647</name>
</gene>
<feature type="transmembrane region" description="Helical" evidence="8">
    <location>
        <begin position="401"/>
        <end position="424"/>
    </location>
</feature>
<dbReference type="GO" id="GO:0005886">
    <property type="term" value="C:plasma membrane"/>
    <property type="evidence" value="ECO:0007669"/>
    <property type="project" value="UniProtKB-SubCell"/>
</dbReference>
<keyword evidence="8 9" id="KW-0961">Cell wall biogenesis/degradation</keyword>
<dbReference type="InterPro" id="IPR051050">
    <property type="entry name" value="Lipid_II_flippase_MurJ/MviN"/>
</dbReference>
<dbReference type="NCBIfam" id="TIGR01695">
    <property type="entry name" value="murJ_mviN"/>
    <property type="match status" value="1"/>
</dbReference>
<evidence type="ECO:0000256" key="6">
    <source>
        <dbReference type="ARBA" id="ARBA00022989"/>
    </source>
</evidence>
<feature type="transmembrane region" description="Helical" evidence="8">
    <location>
        <begin position="376"/>
        <end position="395"/>
    </location>
</feature>
<dbReference type="GO" id="GO:0009252">
    <property type="term" value="P:peptidoglycan biosynthetic process"/>
    <property type="evidence" value="ECO:0007669"/>
    <property type="project" value="UniProtKB-UniRule"/>
</dbReference>
<dbReference type="GO" id="GO:0015648">
    <property type="term" value="F:lipid-linked peptidoglycan transporter activity"/>
    <property type="evidence" value="ECO:0007669"/>
    <property type="project" value="UniProtKB-UniRule"/>
</dbReference>
<keyword evidence="2 8" id="KW-1003">Cell membrane</keyword>
<feature type="transmembrane region" description="Helical" evidence="8">
    <location>
        <begin position="155"/>
        <end position="173"/>
    </location>
</feature>
<organism evidence="10 11">
    <name type="scientific">Anaerococcus prevotii ACS-065-V-Col13</name>
    <dbReference type="NCBI Taxonomy" id="879305"/>
    <lineage>
        <taxon>Bacteria</taxon>
        <taxon>Bacillati</taxon>
        <taxon>Bacillota</taxon>
        <taxon>Tissierellia</taxon>
        <taxon>Tissierellales</taxon>
        <taxon>Peptoniphilaceae</taxon>
        <taxon>Anaerococcus</taxon>
    </lineage>
</organism>
<keyword evidence="3 8" id="KW-0812">Transmembrane</keyword>
<dbReference type="eggNOG" id="COG0728">
    <property type="taxonomic scope" value="Bacteria"/>
</dbReference>
<dbReference type="PIRSF" id="PIRSF002869">
    <property type="entry name" value="MviN"/>
    <property type="match status" value="1"/>
</dbReference>
<dbReference type="GO" id="GO:0071555">
    <property type="term" value="P:cell wall organization"/>
    <property type="evidence" value="ECO:0007669"/>
    <property type="project" value="UniProtKB-UniRule"/>
</dbReference>
<name>F0GT90_9FIRM</name>
<comment type="similarity">
    <text evidence="8 9">Belongs to the MurJ/MviN family.</text>
</comment>
<evidence type="ECO:0000313" key="10">
    <source>
        <dbReference type="EMBL" id="EGC82949.1"/>
    </source>
</evidence>
<proteinExistence type="inferred from homology"/>
<evidence type="ECO:0000313" key="11">
    <source>
        <dbReference type="Proteomes" id="UP000005286"/>
    </source>
</evidence>
<comment type="subcellular location">
    <subcellularLocation>
        <location evidence="1 8">Cell membrane</location>
        <topology evidence="1 8">Multi-pass membrane protein</topology>
    </subcellularLocation>
</comment>
<dbReference type="HAMAP" id="MF_02078">
    <property type="entry name" value="MurJ_MviN"/>
    <property type="match status" value="1"/>
</dbReference>
<feature type="transmembrane region" description="Helical" evidence="8">
    <location>
        <begin position="38"/>
        <end position="62"/>
    </location>
</feature>
<dbReference type="UniPathway" id="UPA00219"/>
<evidence type="ECO:0000256" key="3">
    <source>
        <dbReference type="ARBA" id="ARBA00022692"/>
    </source>
</evidence>
<keyword evidence="5 8" id="KW-0573">Peptidoglycan synthesis</keyword>
<dbReference type="STRING" id="879305.HMPREF9290_1647"/>
<evidence type="ECO:0000256" key="1">
    <source>
        <dbReference type="ARBA" id="ARBA00004651"/>
    </source>
</evidence>
<feature type="transmembrane region" description="Helical" evidence="8">
    <location>
        <begin position="260"/>
        <end position="282"/>
    </location>
</feature>
<reference evidence="10 11" key="1">
    <citation type="submission" date="2011-01" db="EMBL/GenBank/DDBJ databases">
        <authorList>
            <person name="Durkin A.S."/>
            <person name="Madupu R."/>
            <person name="Torralba M."/>
            <person name="Gillis M."/>
            <person name="Methe B."/>
            <person name="Sutton G."/>
            <person name="Nelson K.E."/>
        </authorList>
    </citation>
    <scope>NUCLEOTIDE SEQUENCE [LARGE SCALE GENOMIC DNA]</scope>
    <source>
        <strain evidence="10 11">ACS-065-V-Col13</strain>
    </source>
</reference>
<comment type="caution">
    <text evidence="10">The sequence shown here is derived from an EMBL/GenBank/DDBJ whole genome shotgun (WGS) entry which is preliminary data.</text>
</comment>
<dbReference type="PRINTS" id="PR01806">
    <property type="entry name" value="VIRFACTRMVIN"/>
</dbReference>
<feature type="transmembrane region" description="Helical" evidence="8">
    <location>
        <begin position="219"/>
        <end position="240"/>
    </location>
</feature>
<comment type="function">
    <text evidence="8 9">Involved in peptidoglycan biosynthesis. Transports lipid-linked peptidoglycan precursors from the inner to the outer leaflet of the cytoplasmic membrane.</text>
</comment>
<evidence type="ECO:0000256" key="7">
    <source>
        <dbReference type="ARBA" id="ARBA00023136"/>
    </source>
</evidence>